<evidence type="ECO:0000256" key="1">
    <source>
        <dbReference type="SAM" id="Phobius"/>
    </source>
</evidence>
<evidence type="ECO:0000313" key="3">
    <source>
        <dbReference type="Proteomes" id="UP001304998"/>
    </source>
</evidence>
<protein>
    <submittedName>
        <fullName evidence="2">Uncharacterized protein</fullName>
    </submittedName>
</protein>
<proteinExistence type="predicted"/>
<keyword evidence="3" id="KW-1185">Reference proteome</keyword>
<name>A0AAX4ASX5_9CAUD</name>
<keyword evidence="1" id="KW-0472">Membrane</keyword>
<dbReference type="Proteomes" id="UP001304998">
    <property type="component" value="Segment"/>
</dbReference>
<evidence type="ECO:0000313" key="2">
    <source>
        <dbReference type="EMBL" id="WNA15643.1"/>
    </source>
</evidence>
<accession>A0AAX4ASX5</accession>
<dbReference type="EMBL" id="OR230584">
    <property type="protein sequence ID" value="WNA15643.1"/>
    <property type="molecule type" value="Genomic_DNA"/>
</dbReference>
<keyword evidence="1" id="KW-1133">Transmembrane helix</keyword>
<sequence length="38" mass="3847">MAIPASSLWAIGVRSALLILCVYCGAVVCDLVGLPSAL</sequence>
<reference evidence="2 3" key="1">
    <citation type="submission" date="2023-06" db="EMBL/GenBank/DDBJ databases">
        <authorList>
            <person name="Lu Y."/>
        </authorList>
    </citation>
    <scope>NUCLEOTIDE SEQUENCE [LARGE SCALE GENOMIC DNA]</scope>
</reference>
<organism evidence="2 3">
    <name type="scientific">Klebsiella phage QL</name>
    <dbReference type="NCBI Taxonomy" id="3062018"/>
    <lineage>
        <taxon>Viruses</taxon>
        <taxon>Duplodnaviria</taxon>
        <taxon>Heunggongvirae</taxon>
        <taxon>Uroviricota</taxon>
        <taxon>Caudoviricetes</taxon>
        <taxon>Autographivirales</taxon>
        <taxon>Autoscriptoviridae</taxon>
        <taxon>Slopekvirinae</taxon>
        <taxon>Drulisvirus</taxon>
        <taxon>Drulisvirus QL</taxon>
    </lineage>
</organism>
<gene>
    <name evidence="2" type="ORF">P643_64</name>
</gene>
<feature type="transmembrane region" description="Helical" evidence="1">
    <location>
        <begin position="12"/>
        <end position="34"/>
    </location>
</feature>
<keyword evidence="1" id="KW-0812">Transmembrane</keyword>